<proteinExistence type="predicted"/>
<protein>
    <recommendedName>
        <fullName evidence="4">Methyltransferase domain-containing protein</fullName>
    </recommendedName>
</protein>
<accession>A0ABQ1V0J5</accession>
<evidence type="ECO:0000256" key="1">
    <source>
        <dbReference type="ARBA" id="ARBA00022603"/>
    </source>
</evidence>
<dbReference type="Proteomes" id="UP000632454">
    <property type="component" value="Unassembled WGS sequence"/>
</dbReference>
<keyword evidence="6" id="KW-1185">Reference proteome</keyword>
<dbReference type="InterPro" id="IPR029063">
    <property type="entry name" value="SAM-dependent_MTases_sf"/>
</dbReference>
<dbReference type="Gene3D" id="3.40.50.150">
    <property type="entry name" value="Vaccinia Virus protein VP39"/>
    <property type="match status" value="1"/>
</dbReference>
<sequence>MTDSQAVAAEWDERFSSSEQLFSGRPNGSLVAEVGELPAGRALDVGCGEGADAIWLAQQGWTVTALDVSRVAIDRGAEAARRAGVEVTWQVSDLSGLAASDQYDLVTVHYPALPSSPDRRAEHALMSAVAPGGLLLVVHHADMDAETARAHGFDPADYVGTTDMVTALLEGAWRVDLDTRRPRDVAAGGGRHTHDVVLRALHA</sequence>
<dbReference type="Pfam" id="PF13649">
    <property type="entry name" value="Methyltransf_25"/>
    <property type="match status" value="1"/>
</dbReference>
<evidence type="ECO:0000256" key="2">
    <source>
        <dbReference type="ARBA" id="ARBA00022679"/>
    </source>
</evidence>
<name>A0ABQ1V0J5_9NOCA</name>
<dbReference type="InterPro" id="IPR041698">
    <property type="entry name" value="Methyltransf_25"/>
</dbReference>
<keyword evidence="2" id="KW-0808">Transferase</keyword>
<keyword evidence="1" id="KW-0489">Methyltransferase</keyword>
<dbReference type="PANTHER" id="PTHR43464">
    <property type="entry name" value="METHYLTRANSFERASE"/>
    <property type="match status" value="1"/>
</dbReference>
<dbReference type="EMBL" id="BMCS01000002">
    <property type="protein sequence ID" value="GGF31637.1"/>
    <property type="molecule type" value="Genomic_DNA"/>
</dbReference>
<dbReference type="PANTHER" id="PTHR43464:SF19">
    <property type="entry name" value="UBIQUINONE BIOSYNTHESIS O-METHYLTRANSFERASE, MITOCHONDRIAL"/>
    <property type="match status" value="1"/>
</dbReference>
<evidence type="ECO:0000313" key="6">
    <source>
        <dbReference type="Proteomes" id="UP000632454"/>
    </source>
</evidence>
<gene>
    <name evidence="5" type="ORF">GCM10007298_29320</name>
</gene>
<organism evidence="5 6">
    <name type="scientific">Williamsia phyllosphaerae</name>
    <dbReference type="NCBI Taxonomy" id="885042"/>
    <lineage>
        <taxon>Bacteria</taxon>
        <taxon>Bacillati</taxon>
        <taxon>Actinomycetota</taxon>
        <taxon>Actinomycetes</taxon>
        <taxon>Mycobacteriales</taxon>
        <taxon>Nocardiaceae</taxon>
        <taxon>Williamsia</taxon>
    </lineage>
</organism>
<reference evidence="6" key="1">
    <citation type="journal article" date="2019" name="Int. J. Syst. Evol. Microbiol.">
        <title>The Global Catalogue of Microorganisms (GCM) 10K type strain sequencing project: providing services to taxonomists for standard genome sequencing and annotation.</title>
        <authorList>
            <consortium name="The Broad Institute Genomics Platform"/>
            <consortium name="The Broad Institute Genome Sequencing Center for Infectious Disease"/>
            <person name="Wu L."/>
            <person name="Ma J."/>
        </authorList>
    </citation>
    <scope>NUCLEOTIDE SEQUENCE [LARGE SCALE GENOMIC DNA]</scope>
    <source>
        <strain evidence="6">CCM 7855</strain>
    </source>
</reference>
<dbReference type="SUPFAM" id="SSF53335">
    <property type="entry name" value="S-adenosyl-L-methionine-dependent methyltransferases"/>
    <property type="match status" value="1"/>
</dbReference>
<feature type="domain" description="Methyltransferase" evidence="4">
    <location>
        <begin position="43"/>
        <end position="133"/>
    </location>
</feature>
<keyword evidence="3" id="KW-0949">S-adenosyl-L-methionine</keyword>
<dbReference type="CDD" id="cd02440">
    <property type="entry name" value="AdoMet_MTases"/>
    <property type="match status" value="1"/>
</dbReference>
<evidence type="ECO:0000313" key="5">
    <source>
        <dbReference type="EMBL" id="GGF31637.1"/>
    </source>
</evidence>
<dbReference type="RefSeq" id="WP_188490714.1">
    <property type="nucleotide sequence ID" value="NZ_BMCS01000002.1"/>
</dbReference>
<comment type="caution">
    <text evidence="5">The sequence shown here is derived from an EMBL/GenBank/DDBJ whole genome shotgun (WGS) entry which is preliminary data.</text>
</comment>
<evidence type="ECO:0000259" key="4">
    <source>
        <dbReference type="Pfam" id="PF13649"/>
    </source>
</evidence>
<evidence type="ECO:0000256" key="3">
    <source>
        <dbReference type="ARBA" id="ARBA00022691"/>
    </source>
</evidence>